<name>A0A3M7L080_AUXPR</name>
<sequence length="173" mass="18041">MGRAATTCSDHIADALPRIFQGLADSGGQALESKLASHGVFLQILVESGLLEAIPLAASREVLEDGQRIAALLALYDALSEIQQLREEGREPARALEQAVEKAGSACLAARSTLTVVVDDREPRTASLERASQYASQQSVLVGPIAVAAVSAGEEPAWTAGPKALAALLSLTR</sequence>
<proteinExistence type="predicted"/>
<organism evidence="1 2">
    <name type="scientific">Auxenochlorella protothecoides</name>
    <name type="common">Green microalga</name>
    <name type="synonym">Chlorella protothecoides</name>
    <dbReference type="NCBI Taxonomy" id="3075"/>
    <lineage>
        <taxon>Eukaryota</taxon>
        <taxon>Viridiplantae</taxon>
        <taxon>Chlorophyta</taxon>
        <taxon>core chlorophytes</taxon>
        <taxon>Trebouxiophyceae</taxon>
        <taxon>Chlorellales</taxon>
        <taxon>Chlorellaceae</taxon>
        <taxon>Auxenochlorella</taxon>
    </lineage>
</organism>
<evidence type="ECO:0000313" key="1">
    <source>
        <dbReference type="EMBL" id="RMZ55464.1"/>
    </source>
</evidence>
<protein>
    <submittedName>
        <fullName evidence="1">Uncharacterized protein</fullName>
    </submittedName>
</protein>
<dbReference type="EMBL" id="QOKY01000162">
    <property type="protein sequence ID" value="RMZ55464.1"/>
    <property type="molecule type" value="Genomic_DNA"/>
</dbReference>
<evidence type="ECO:0000313" key="2">
    <source>
        <dbReference type="Proteomes" id="UP000279271"/>
    </source>
</evidence>
<dbReference type="AlphaFoldDB" id="A0A3M7L080"/>
<comment type="caution">
    <text evidence="1">The sequence shown here is derived from an EMBL/GenBank/DDBJ whole genome shotgun (WGS) entry which is preliminary data.</text>
</comment>
<dbReference type="Proteomes" id="UP000279271">
    <property type="component" value="Unassembled WGS sequence"/>
</dbReference>
<accession>A0A3M7L080</accession>
<gene>
    <name evidence="1" type="ORF">APUTEX25_003588</name>
</gene>
<reference evidence="2" key="1">
    <citation type="journal article" date="2018" name="Algal Res.">
        <title>Characterization of plant carbon substrate utilization by Auxenochlorella protothecoides.</title>
        <authorList>
            <person name="Vogler B.W."/>
            <person name="Starkenburg S.R."/>
            <person name="Sudasinghe N."/>
            <person name="Schambach J.Y."/>
            <person name="Rollin J.A."/>
            <person name="Pattathil S."/>
            <person name="Barry A.N."/>
        </authorList>
    </citation>
    <scope>NUCLEOTIDE SEQUENCE [LARGE SCALE GENOMIC DNA]</scope>
    <source>
        <strain evidence="2">UTEX 25</strain>
    </source>
</reference>